<dbReference type="GO" id="GO:0016787">
    <property type="term" value="F:hydrolase activity"/>
    <property type="evidence" value="ECO:0007669"/>
    <property type="project" value="UniProtKB-KW"/>
</dbReference>
<dbReference type="EMBL" id="JAHWYN010000012">
    <property type="protein sequence ID" value="MBW4361552.1"/>
    <property type="molecule type" value="Genomic_DNA"/>
</dbReference>
<dbReference type="Pfam" id="PF12146">
    <property type="entry name" value="Hydrolase_4"/>
    <property type="match status" value="1"/>
</dbReference>
<keyword evidence="2" id="KW-0378">Hydrolase</keyword>
<keyword evidence="3" id="KW-1185">Reference proteome</keyword>
<evidence type="ECO:0000313" key="2">
    <source>
        <dbReference type="EMBL" id="MBW4361552.1"/>
    </source>
</evidence>
<name>A0ABS6XYV1_9FLAO</name>
<dbReference type="InterPro" id="IPR051044">
    <property type="entry name" value="MAG_DAG_Lipase"/>
</dbReference>
<accession>A0ABS6XYV1</accession>
<sequence length="327" mass="37687">MSTINLTKMNMQYEEDVLKNGFEQMTIIQPNDFEGKVTATLIRKRGSSSVNKAILCIHGFNDYFFQDIIAEEFLKKGFHFYALDLRKYGRSILQNQRANNVRDLSEYYGDIDRALGIIREERNQEIVLYGHSTGGLIITLYASDRKESTLFDVLICNSPFYDFNVPWIQKKTVIPLLSFLGRLNPNIALPIGFSKFYGKSLHKNDFGEWDYNLKWKPHVAPSINAGWINAIHDGHLKIANGISVYKPILILHSIQSVNPKHWSEEMFEGDAILNVDDITKKAKLIDSPHKEIIGFKGAIHDLVLSRKPVRNLVFETIFEWLNKYMKN</sequence>
<dbReference type="Proteomes" id="UP000812031">
    <property type="component" value="Unassembled WGS sequence"/>
</dbReference>
<dbReference type="PANTHER" id="PTHR11614">
    <property type="entry name" value="PHOSPHOLIPASE-RELATED"/>
    <property type="match status" value="1"/>
</dbReference>
<evidence type="ECO:0000259" key="1">
    <source>
        <dbReference type="Pfam" id="PF12146"/>
    </source>
</evidence>
<comment type="caution">
    <text evidence="2">The sequence shown here is derived from an EMBL/GenBank/DDBJ whole genome shotgun (WGS) entry which is preliminary data.</text>
</comment>
<proteinExistence type="predicted"/>
<dbReference type="InterPro" id="IPR022742">
    <property type="entry name" value="Hydrolase_4"/>
</dbReference>
<feature type="domain" description="Serine aminopeptidase S33" evidence="1">
    <location>
        <begin position="50"/>
        <end position="253"/>
    </location>
</feature>
<organism evidence="2 3">
    <name type="scientific">Flavobacterium taihuense</name>
    <dbReference type="NCBI Taxonomy" id="2857508"/>
    <lineage>
        <taxon>Bacteria</taxon>
        <taxon>Pseudomonadati</taxon>
        <taxon>Bacteroidota</taxon>
        <taxon>Flavobacteriia</taxon>
        <taxon>Flavobacteriales</taxon>
        <taxon>Flavobacteriaceae</taxon>
        <taxon>Flavobacterium</taxon>
    </lineage>
</organism>
<protein>
    <submittedName>
        <fullName evidence="2">Alpha/beta hydrolase</fullName>
    </submittedName>
</protein>
<gene>
    <name evidence="2" type="ORF">KZH69_13750</name>
</gene>
<dbReference type="RefSeq" id="WP_219318052.1">
    <property type="nucleotide sequence ID" value="NZ_JAHWYN010000012.1"/>
</dbReference>
<reference evidence="2 3" key="1">
    <citation type="submission" date="2021-07" db="EMBL/GenBank/DDBJ databases">
        <title>Flavobacterium sp. nov. isolated from sediment on the Taihu Lake.</title>
        <authorList>
            <person name="Qu J.-H."/>
        </authorList>
    </citation>
    <scope>NUCLEOTIDE SEQUENCE [LARGE SCALE GENOMIC DNA]</scope>
    <source>
        <strain evidence="2 3">NAS39</strain>
    </source>
</reference>
<evidence type="ECO:0000313" key="3">
    <source>
        <dbReference type="Proteomes" id="UP000812031"/>
    </source>
</evidence>